<evidence type="ECO:0000313" key="1">
    <source>
        <dbReference type="EMBL" id="KRN27613.1"/>
    </source>
</evidence>
<dbReference type="RefSeq" id="WP_056991679.1">
    <property type="nucleotide sequence ID" value="NZ_JATAAJ010000033.1"/>
</dbReference>
<dbReference type="InterPro" id="IPR011050">
    <property type="entry name" value="Pectin_lyase_fold/virulence"/>
</dbReference>
<gene>
    <name evidence="1" type="ORF">IV36_GL000713</name>
</gene>
<dbReference type="InterPro" id="IPR022208">
    <property type="entry name" value="DUF3737"/>
</dbReference>
<evidence type="ECO:0000313" key="2">
    <source>
        <dbReference type="Proteomes" id="UP000051727"/>
    </source>
</evidence>
<dbReference type="AlphaFoldDB" id="A0A0R2FS91"/>
<dbReference type="Proteomes" id="UP000051727">
    <property type="component" value="Unassembled WGS sequence"/>
</dbReference>
<comment type="caution">
    <text evidence="1">The sequence shown here is derived from an EMBL/GenBank/DDBJ whole genome shotgun (WGS) entry which is preliminary data.</text>
</comment>
<protein>
    <recommendedName>
        <fullName evidence="3">Hydrogenase-4 component C</fullName>
    </recommendedName>
</protein>
<dbReference type="PATRIC" id="fig|1618.3.peg.719"/>
<name>A0A0R2FS91_9LACO</name>
<proteinExistence type="predicted"/>
<dbReference type="OrthoDB" id="9803285at2"/>
<dbReference type="SUPFAM" id="SSF51126">
    <property type="entry name" value="Pectin lyase-like"/>
    <property type="match status" value="1"/>
</dbReference>
<organism evidence="1 2">
    <name type="scientific">Liquorilactobacillus mali</name>
    <dbReference type="NCBI Taxonomy" id="1618"/>
    <lineage>
        <taxon>Bacteria</taxon>
        <taxon>Bacillati</taxon>
        <taxon>Bacillota</taxon>
        <taxon>Bacilli</taxon>
        <taxon>Lactobacillales</taxon>
        <taxon>Lactobacillaceae</taxon>
        <taxon>Liquorilactobacillus</taxon>
    </lineage>
</organism>
<dbReference type="EMBL" id="JQAR01000019">
    <property type="protein sequence ID" value="KRN27613.1"/>
    <property type="molecule type" value="Genomic_DNA"/>
</dbReference>
<sequence>MKDVKQQLLTGERALFKAHDLRIENSTFGDGESSPLKESTNIELVQAIFKWKYPLWYSEKVLVNDTIFEEMARSGIWYTSDIQIMNSTFQAPKSFRKSNQIRLKHVHFSNADETLWNCSDIYMSTVEAAGNYFCMNSHNIIVNKLSLVGNYGFDGAKNVEIHDSTLITKDAFWNCENVTIYDSKIVGEYFGWNSSNIKLVNCTIESDQGFCYMDNITLENCVLVNTDLAFEYCTNINAEVNSTIESVKNPISGHIHANHIQKVIADDADIITTNIKISDGQE</sequence>
<dbReference type="STRING" id="1618.IV36_GL000713"/>
<dbReference type="Pfam" id="PF12541">
    <property type="entry name" value="DUF3737"/>
    <property type="match status" value="1"/>
</dbReference>
<reference evidence="1 2" key="1">
    <citation type="journal article" date="2015" name="Genome Announc.">
        <title>Expanding the biotechnology potential of lactobacilli through comparative genomics of 213 strains and associated genera.</title>
        <authorList>
            <person name="Sun Z."/>
            <person name="Harris H.M."/>
            <person name="McCann A."/>
            <person name="Guo C."/>
            <person name="Argimon S."/>
            <person name="Zhang W."/>
            <person name="Yang X."/>
            <person name="Jeffery I.B."/>
            <person name="Cooney J.C."/>
            <person name="Kagawa T.F."/>
            <person name="Liu W."/>
            <person name="Song Y."/>
            <person name="Salvetti E."/>
            <person name="Wrobel A."/>
            <person name="Rasinkangas P."/>
            <person name="Parkhill J."/>
            <person name="Rea M.C."/>
            <person name="O'Sullivan O."/>
            <person name="Ritari J."/>
            <person name="Douillard F.P."/>
            <person name="Paul Ross R."/>
            <person name="Yang R."/>
            <person name="Briner A.E."/>
            <person name="Felis G.E."/>
            <person name="de Vos W.M."/>
            <person name="Barrangou R."/>
            <person name="Klaenhammer T.R."/>
            <person name="Caufield P.W."/>
            <person name="Cui Y."/>
            <person name="Zhang H."/>
            <person name="O'Toole P.W."/>
        </authorList>
    </citation>
    <scope>NUCLEOTIDE SEQUENCE [LARGE SCALE GENOMIC DNA]</scope>
    <source>
        <strain evidence="1 2">ATCC 27304</strain>
    </source>
</reference>
<evidence type="ECO:0008006" key="3">
    <source>
        <dbReference type="Google" id="ProtNLM"/>
    </source>
</evidence>
<accession>A0A0R2FS91</accession>